<dbReference type="RefSeq" id="WP_092570107.1">
    <property type="nucleotide sequence ID" value="NZ_FOEN01000001.1"/>
</dbReference>
<feature type="transmembrane region" description="Helical" evidence="8">
    <location>
        <begin position="125"/>
        <end position="149"/>
    </location>
</feature>
<keyword evidence="3" id="KW-1003">Cell membrane</keyword>
<evidence type="ECO:0000256" key="8">
    <source>
        <dbReference type="SAM" id="Phobius"/>
    </source>
</evidence>
<dbReference type="GO" id="GO:0005385">
    <property type="term" value="F:zinc ion transmembrane transporter activity"/>
    <property type="evidence" value="ECO:0007669"/>
    <property type="project" value="TreeGrafter"/>
</dbReference>
<feature type="transmembrane region" description="Helical" evidence="8">
    <location>
        <begin position="223"/>
        <end position="241"/>
    </location>
</feature>
<evidence type="ECO:0000256" key="6">
    <source>
        <dbReference type="ARBA" id="ARBA00022989"/>
    </source>
</evidence>
<dbReference type="GO" id="GO:0005886">
    <property type="term" value="C:plasma membrane"/>
    <property type="evidence" value="ECO:0007669"/>
    <property type="project" value="UniProtKB-SubCell"/>
</dbReference>
<dbReference type="EMBL" id="FOEN01000001">
    <property type="protein sequence ID" value="SEP67645.1"/>
    <property type="molecule type" value="Genomic_DNA"/>
</dbReference>
<feature type="transmembrane region" description="Helical" evidence="8">
    <location>
        <begin position="42"/>
        <end position="67"/>
    </location>
</feature>
<feature type="transmembrane region" description="Helical" evidence="8">
    <location>
        <begin position="79"/>
        <end position="97"/>
    </location>
</feature>
<sequence>MLEFFENLGPVGQALIGGIFTWLCTVLGSAFVFFMKDVNGKVLAMMQGFAAGVMIAASFWSLLAPALEYAAANSHGLPVWLPVAFGFILGGFFLRLLDVMVPHVHYAEDHGDTNPNQNRLSRTTLLFLAVTIHNFPEGLAVGVAFAAAALHQDSATLAGAIALTIGIGIQNIPEGSALSLPIRGTGRSKWDSFKLGQASALVEPVGAVLGAFGVLLVTSLMPYALSFAAGAMIFVVVEELIPESQASNYTDLATLSLMGGFTIMMILDVALG</sequence>
<dbReference type="Pfam" id="PF02535">
    <property type="entry name" value="Zip"/>
    <property type="match status" value="1"/>
</dbReference>
<proteinExistence type="inferred from homology"/>
<feature type="transmembrane region" description="Helical" evidence="8">
    <location>
        <begin position="12"/>
        <end position="35"/>
    </location>
</feature>
<dbReference type="PANTHER" id="PTHR11040:SF211">
    <property type="entry name" value="ZINC TRANSPORTER ZIP11"/>
    <property type="match status" value="1"/>
</dbReference>
<reference evidence="9 10" key="1">
    <citation type="submission" date="2016-10" db="EMBL/GenBank/DDBJ databases">
        <authorList>
            <person name="de Groot N.N."/>
        </authorList>
    </citation>
    <scope>NUCLEOTIDE SEQUENCE [LARGE SCALE GENOMIC DNA]</scope>
    <source>
        <strain evidence="9 10">DSM 15695</strain>
    </source>
</reference>
<comment type="similarity">
    <text evidence="2">Belongs to the ZIP transporter (TC 2.A.5) family.</text>
</comment>
<evidence type="ECO:0000256" key="2">
    <source>
        <dbReference type="ARBA" id="ARBA00006939"/>
    </source>
</evidence>
<feature type="transmembrane region" description="Helical" evidence="8">
    <location>
        <begin position="253"/>
        <end position="271"/>
    </location>
</feature>
<gene>
    <name evidence="9" type="ORF">SAMN04488558_101330</name>
</gene>
<evidence type="ECO:0000313" key="9">
    <source>
        <dbReference type="EMBL" id="SEP67645.1"/>
    </source>
</evidence>
<feature type="transmembrane region" description="Helical" evidence="8">
    <location>
        <begin position="155"/>
        <end position="172"/>
    </location>
</feature>
<dbReference type="PANTHER" id="PTHR11040">
    <property type="entry name" value="ZINC/IRON TRANSPORTER"/>
    <property type="match status" value="1"/>
</dbReference>
<keyword evidence="4 8" id="KW-0812">Transmembrane</keyword>
<keyword evidence="10" id="KW-1185">Reference proteome</keyword>
<keyword evidence="6 8" id="KW-1133">Transmembrane helix</keyword>
<organism evidence="9 10">
    <name type="scientific">Ignavigranum ruoffiae</name>
    <dbReference type="NCBI Taxonomy" id="89093"/>
    <lineage>
        <taxon>Bacteria</taxon>
        <taxon>Bacillati</taxon>
        <taxon>Bacillota</taxon>
        <taxon>Bacilli</taxon>
        <taxon>Lactobacillales</taxon>
        <taxon>Aerococcaceae</taxon>
        <taxon>Ignavigranum</taxon>
    </lineage>
</organism>
<protein>
    <submittedName>
        <fullName evidence="9">Zinc transporter, ZIP family</fullName>
    </submittedName>
</protein>
<evidence type="ECO:0000256" key="5">
    <source>
        <dbReference type="ARBA" id="ARBA00022833"/>
    </source>
</evidence>
<dbReference type="InterPro" id="IPR003689">
    <property type="entry name" value="ZIP"/>
</dbReference>
<dbReference type="STRING" id="89093.SAMN04488558_101330"/>
<evidence type="ECO:0000256" key="4">
    <source>
        <dbReference type="ARBA" id="ARBA00022692"/>
    </source>
</evidence>
<evidence type="ECO:0000256" key="3">
    <source>
        <dbReference type="ARBA" id="ARBA00022475"/>
    </source>
</evidence>
<evidence type="ECO:0000256" key="7">
    <source>
        <dbReference type="ARBA" id="ARBA00023136"/>
    </source>
</evidence>
<dbReference type="AlphaFoldDB" id="A0A1H8ZTI2"/>
<dbReference type="OrthoDB" id="9787346at2"/>
<dbReference type="Proteomes" id="UP000198833">
    <property type="component" value="Unassembled WGS sequence"/>
</dbReference>
<comment type="subcellular location">
    <subcellularLocation>
        <location evidence="1">Cell membrane</location>
        <topology evidence="1">Multi-pass membrane protein</topology>
    </subcellularLocation>
</comment>
<evidence type="ECO:0000313" key="10">
    <source>
        <dbReference type="Proteomes" id="UP000198833"/>
    </source>
</evidence>
<keyword evidence="5" id="KW-0862">Zinc</keyword>
<keyword evidence="7 8" id="KW-0472">Membrane</keyword>
<accession>A0A1H8ZTI2</accession>
<name>A0A1H8ZTI2_9LACT</name>
<evidence type="ECO:0000256" key="1">
    <source>
        <dbReference type="ARBA" id="ARBA00004651"/>
    </source>
</evidence>